<accession>A0AAD3YBE7</accession>
<dbReference type="SUPFAM" id="SSF50685">
    <property type="entry name" value="Barwin-like endoglucanases"/>
    <property type="match status" value="1"/>
</dbReference>
<evidence type="ECO:0000313" key="14">
    <source>
        <dbReference type="Proteomes" id="UP001222932"/>
    </source>
</evidence>
<comment type="cofactor">
    <cofactor evidence="2">
        <name>Mg(2+)</name>
        <dbReference type="ChEBI" id="CHEBI:18420"/>
    </cofactor>
</comment>
<dbReference type="InterPro" id="IPR002156">
    <property type="entry name" value="RNaseH_domain"/>
</dbReference>
<comment type="caution">
    <text evidence="13">The sequence shown here is derived from an EMBL/GenBank/DDBJ whole genome shotgun (WGS) entry which is preliminary data.</text>
</comment>
<feature type="chain" id="PRO_5041995577" description="ribonuclease H" evidence="11">
    <location>
        <begin position="18"/>
        <end position="733"/>
    </location>
</feature>
<dbReference type="FunFam" id="3.40.970.10:FF:000001">
    <property type="entry name" value="Ribonuclease H1"/>
    <property type="match status" value="1"/>
</dbReference>
<feature type="region of interest" description="Disordered" evidence="10">
    <location>
        <begin position="106"/>
        <end position="130"/>
    </location>
</feature>
<dbReference type="InterPro" id="IPR011320">
    <property type="entry name" value="RNase_H1_N"/>
</dbReference>
<keyword evidence="5" id="KW-0540">Nuclease</keyword>
<evidence type="ECO:0000256" key="6">
    <source>
        <dbReference type="ARBA" id="ARBA00022723"/>
    </source>
</evidence>
<evidence type="ECO:0000313" key="13">
    <source>
        <dbReference type="EMBL" id="GMK55704.1"/>
    </source>
</evidence>
<evidence type="ECO:0000256" key="10">
    <source>
        <dbReference type="SAM" id="MobiDB-lite"/>
    </source>
</evidence>
<feature type="compositionally biased region" description="Low complexity" evidence="10">
    <location>
        <begin position="167"/>
        <end position="190"/>
    </location>
</feature>
<organism evidence="13 14">
    <name type="scientific">Cutaneotrichosporon spelunceum</name>
    <dbReference type="NCBI Taxonomy" id="1672016"/>
    <lineage>
        <taxon>Eukaryota</taxon>
        <taxon>Fungi</taxon>
        <taxon>Dikarya</taxon>
        <taxon>Basidiomycota</taxon>
        <taxon>Agaricomycotina</taxon>
        <taxon>Tremellomycetes</taxon>
        <taxon>Trichosporonales</taxon>
        <taxon>Trichosporonaceae</taxon>
        <taxon>Cutaneotrichosporon</taxon>
    </lineage>
</organism>
<feature type="compositionally biased region" description="Low complexity" evidence="10">
    <location>
        <begin position="118"/>
        <end position="129"/>
    </location>
</feature>
<dbReference type="InterPro" id="IPR050092">
    <property type="entry name" value="RNase_H"/>
</dbReference>
<evidence type="ECO:0000256" key="8">
    <source>
        <dbReference type="ARBA" id="ARBA00022801"/>
    </source>
</evidence>
<gene>
    <name evidence="13" type="ORF">CspeluHIS016_0207600</name>
</gene>
<dbReference type="PANTHER" id="PTHR10642">
    <property type="entry name" value="RIBONUCLEASE H1"/>
    <property type="match status" value="1"/>
</dbReference>
<dbReference type="AlphaFoldDB" id="A0AAD3YBE7"/>
<dbReference type="InterPro" id="IPR037056">
    <property type="entry name" value="RNase_H1_N_sf"/>
</dbReference>
<feature type="signal peptide" evidence="11">
    <location>
        <begin position="1"/>
        <end position="17"/>
    </location>
</feature>
<keyword evidence="7" id="KW-0255">Endonuclease</keyword>
<dbReference type="GO" id="GO:0043137">
    <property type="term" value="P:DNA replication, removal of RNA primer"/>
    <property type="evidence" value="ECO:0007669"/>
    <property type="project" value="TreeGrafter"/>
</dbReference>
<feature type="region of interest" description="Disordered" evidence="10">
    <location>
        <begin position="444"/>
        <end position="498"/>
    </location>
</feature>
<dbReference type="InterPro" id="IPR012337">
    <property type="entry name" value="RNaseH-like_sf"/>
</dbReference>
<feature type="compositionally biased region" description="Low complexity" evidence="10">
    <location>
        <begin position="467"/>
        <end position="479"/>
    </location>
</feature>
<evidence type="ECO:0000256" key="9">
    <source>
        <dbReference type="ARBA" id="ARBA00022842"/>
    </source>
</evidence>
<proteinExistence type="inferred from homology"/>
<evidence type="ECO:0000256" key="11">
    <source>
        <dbReference type="SAM" id="SignalP"/>
    </source>
</evidence>
<reference evidence="13" key="2">
    <citation type="submission" date="2023-06" db="EMBL/GenBank/DDBJ databases">
        <authorList>
            <person name="Kobayashi Y."/>
            <person name="Kayamori A."/>
            <person name="Aoki K."/>
            <person name="Shiwa Y."/>
            <person name="Fujita N."/>
            <person name="Sugita T."/>
            <person name="Iwasaki W."/>
            <person name="Tanaka N."/>
            <person name="Takashima M."/>
        </authorList>
    </citation>
    <scope>NUCLEOTIDE SEQUENCE</scope>
    <source>
        <strain evidence="13">HIS016</strain>
    </source>
</reference>
<name>A0AAD3YBE7_9TREE</name>
<keyword evidence="6" id="KW-0479">Metal-binding</keyword>
<evidence type="ECO:0000256" key="1">
    <source>
        <dbReference type="ARBA" id="ARBA00000077"/>
    </source>
</evidence>
<dbReference type="CDD" id="cd22191">
    <property type="entry name" value="DPBB_RlpA_EXP_N-like"/>
    <property type="match status" value="1"/>
</dbReference>
<dbReference type="CDD" id="cd09280">
    <property type="entry name" value="RNase_HI_eukaryote_like"/>
    <property type="match status" value="1"/>
</dbReference>
<evidence type="ECO:0000259" key="12">
    <source>
        <dbReference type="PROSITE" id="PS50879"/>
    </source>
</evidence>
<feature type="domain" description="RNase H type-1" evidence="12">
    <location>
        <begin position="523"/>
        <end position="672"/>
    </location>
</feature>
<feature type="compositionally biased region" description="Polar residues" evidence="10">
    <location>
        <begin position="191"/>
        <end position="209"/>
    </location>
</feature>
<dbReference type="EMBL" id="BTCM01000002">
    <property type="protein sequence ID" value="GMK55704.1"/>
    <property type="molecule type" value="Genomic_DNA"/>
</dbReference>
<comment type="similarity">
    <text evidence="3">Belongs to the RNase H family.</text>
</comment>
<dbReference type="SUPFAM" id="SSF53098">
    <property type="entry name" value="Ribonuclease H-like"/>
    <property type="match status" value="1"/>
</dbReference>
<evidence type="ECO:0000256" key="4">
    <source>
        <dbReference type="ARBA" id="ARBA00012180"/>
    </source>
</evidence>
<dbReference type="InterPro" id="IPR009027">
    <property type="entry name" value="Ribosomal_bL9/RNase_H1_N"/>
</dbReference>
<keyword evidence="14" id="KW-1185">Reference proteome</keyword>
<dbReference type="SUPFAM" id="SSF55658">
    <property type="entry name" value="L9 N-domain-like"/>
    <property type="match status" value="1"/>
</dbReference>
<dbReference type="GO" id="GO:0046872">
    <property type="term" value="F:metal ion binding"/>
    <property type="evidence" value="ECO:0007669"/>
    <property type="project" value="UniProtKB-KW"/>
</dbReference>
<evidence type="ECO:0000256" key="2">
    <source>
        <dbReference type="ARBA" id="ARBA00001946"/>
    </source>
</evidence>
<feature type="region of interest" description="Disordered" evidence="10">
    <location>
        <begin position="680"/>
        <end position="700"/>
    </location>
</feature>
<keyword evidence="11" id="KW-0732">Signal</keyword>
<dbReference type="PANTHER" id="PTHR10642:SF26">
    <property type="entry name" value="RIBONUCLEASE H1"/>
    <property type="match status" value="1"/>
</dbReference>
<keyword evidence="8" id="KW-0378">Hydrolase</keyword>
<evidence type="ECO:0000256" key="5">
    <source>
        <dbReference type="ARBA" id="ARBA00022722"/>
    </source>
</evidence>
<comment type="catalytic activity">
    <reaction evidence="1">
        <text>Endonucleolytic cleavage to 5'-phosphomonoester.</text>
        <dbReference type="EC" id="3.1.26.4"/>
    </reaction>
</comment>
<dbReference type="GO" id="GO:0003676">
    <property type="term" value="F:nucleic acid binding"/>
    <property type="evidence" value="ECO:0007669"/>
    <property type="project" value="InterPro"/>
</dbReference>
<evidence type="ECO:0000256" key="3">
    <source>
        <dbReference type="ARBA" id="ARBA00005300"/>
    </source>
</evidence>
<dbReference type="Gene3D" id="3.40.970.10">
    <property type="entry name" value="Ribonuclease H1, N-terminal domain"/>
    <property type="match status" value="1"/>
</dbReference>
<dbReference type="GO" id="GO:0004523">
    <property type="term" value="F:RNA-DNA hybrid ribonuclease activity"/>
    <property type="evidence" value="ECO:0007669"/>
    <property type="project" value="UniProtKB-EC"/>
</dbReference>
<protein>
    <recommendedName>
        <fullName evidence="4">ribonuclease H</fullName>
        <ecNumber evidence="4">3.1.26.4</ecNumber>
    </recommendedName>
</protein>
<dbReference type="Gene3D" id="3.30.420.10">
    <property type="entry name" value="Ribonuclease H-like superfamily/Ribonuclease H"/>
    <property type="match status" value="1"/>
</dbReference>
<dbReference type="InterPro" id="IPR036908">
    <property type="entry name" value="RlpA-like_sf"/>
</dbReference>
<dbReference type="Proteomes" id="UP001222932">
    <property type="component" value="Unassembled WGS sequence"/>
</dbReference>
<sequence>MFSTLLALAAGASLITAAPIKITRGYTNPKYEPYDVYHLRYVALDCRTQHNTTFFDDCCHPLRSGENLTETRDAYCVPNATAIASASAHLASVTAPLPTSTGAANGSGADYGNGNGDSNGSDANTSDDGAAAAYTSAEPLSATAPSQGTPTPSPFVDVQNHVAQDEQQSQSSSQDSSSQPASSSTDQAPSHTSSSDQAPSPTPSSDQAQPSPSGGSNSNGGGSPSDNGDIQTGGQATFYSQTDGGGGPAGACGNVHSDSDVIVALSTHGQWYPNPNEKSPFCGRKVMIWPAGEFAGQGNTITATCADACPSCTHSGNDIDLSLGAWKAMGISQDVGVVPINWNHLSPGAQAVFGGINLFVDLRATVRVPGERRKVETPVERELLSEERDEMPKVNYYAVAVGRTPGIYGTWAECQAQVSGMSGAKFKKFPKQKEAQQFIDQHGGFKRRTGGQSSAPDADVTTGAGGKLPLKLKPKTTQGAVHTSAKAGRARSSSPMAEIATPERLPDDLAALSNKGWMFTATNPPRLVVYTDGSGLSNGTKRALAGAGVYWGEGEAAKHNLSERVPGEVQTNNRGELLSIIRAIEECQFPETTLEIRTDSQYSIQAMTLYLPKWIKNGWRTQSGPVKNADMIRHLLVLLRRRKAAVRFKHVRGHSGHAGNDRADELARGGAIMPARQDRTDWLDPDSESPELVNEEPTNVAVDIDPEWLMSATEMAALERSLADPDEDDEDDV</sequence>
<keyword evidence="9" id="KW-0460">Magnesium</keyword>
<dbReference type="Pfam" id="PF01693">
    <property type="entry name" value="Cauli_VI"/>
    <property type="match status" value="1"/>
</dbReference>
<feature type="compositionally biased region" description="Polar residues" evidence="10">
    <location>
        <begin position="230"/>
        <end position="242"/>
    </location>
</feature>
<dbReference type="Gene3D" id="2.40.40.10">
    <property type="entry name" value="RlpA-like domain"/>
    <property type="match status" value="1"/>
</dbReference>
<dbReference type="Pfam" id="PF00075">
    <property type="entry name" value="RNase_H"/>
    <property type="match status" value="1"/>
</dbReference>
<dbReference type="InterPro" id="IPR036397">
    <property type="entry name" value="RNaseH_sf"/>
</dbReference>
<dbReference type="EC" id="3.1.26.4" evidence="4"/>
<feature type="region of interest" description="Disordered" evidence="10">
    <location>
        <begin position="163"/>
        <end position="253"/>
    </location>
</feature>
<reference evidence="13" key="1">
    <citation type="journal article" date="2023" name="BMC Genomics">
        <title>Chromosome-level genome assemblies of Cutaneotrichosporon spp. (Trichosporonales, Basidiomycota) reveal imbalanced evolution between nucleotide sequences and chromosome synteny.</title>
        <authorList>
            <person name="Kobayashi Y."/>
            <person name="Kayamori A."/>
            <person name="Aoki K."/>
            <person name="Shiwa Y."/>
            <person name="Matsutani M."/>
            <person name="Fujita N."/>
            <person name="Sugita T."/>
            <person name="Iwasaki W."/>
            <person name="Tanaka N."/>
            <person name="Takashima M."/>
        </authorList>
    </citation>
    <scope>NUCLEOTIDE SEQUENCE</scope>
    <source>
        <strain evidence="13">HIS016</strain>
    </source>
</reference>
<evidence type="ECO:0000256" key="7">
    <source>
        <dbReference type="ARBA" id="ARBA00022759"/>
    </source>
</evidence>
<dbReference type="PROSITE" id="PS50879">
    <property type="entry name" value="RNASE_H_1"/>
    <property type="match status" value="1"/>
</dbReference>